<protein>
    <submittedName>
        <fullName evidence="1">Type VI secretion system baseplate subunit TssG</fullName>
    </submittedName>
</protein>
<reference evidence="1 2" key="1">
    <citation type="submission" date="2019-09" db="EMBL/GenBank/DDBJ databases">
        <title>Draft genome sequences of 48 bacterial type strains from the CCUG.</title>
        <authorList>
            <person name="Tunovic T."/>
            <person name="Pineiro-Iglesias B."/>
            <person name="Unosson C."/>
            <person name="Inganas E."/>
            <person name="Ohlen M."/>
            <person name="Cardew S."/>
            <person name="Jensie-Markopoulos S."/>
            <person name="Salva-Serra F."/>
            <person name="Jaen-Luchoro D."/>
            <person name="Karlsson R."/>
            <person name="Svensson-Stadler L."/>
            <person name="Chun J."/>
            <person name="Moore E."/>
        </authorList>
    </citation>
    <scope>NUCLEOTIDE SEQUENCE [LARGE SCALE GENOMIC DNA]</scope>
    <source>
        <strain evidence="1 2">CCUG 30977</strain>
    </source>
</reference>
<dbReference type="Pfam" id="PF06996">
    <property type="entry name" value="T6SS_TssG"/>
    <property type="match status" value="1"/>
</dbReference>
<dbReference type="InterPro" id="IPR010732">
    <property type="entry name" value="T6SS_TssG-like"/>
</dbReference>
<sequence length="361" mass="38895">MKREEPSTLDVRPTLTGPARLAPQAPVQRLLQDPSPFAFHQAVRLLQRWQAQPAAPGASPAPELRFRNSLSLAFPASEIAALKTDAAEGGAPRRIEITPAFVGLLGVTGTLPLAYTEQVQARETQARDGAARAFFDIFQHRTVSLLHAAWRKHRLPLAHEATPGDAFRPLLLALAGLGLPGLSNRLQPGQGAVADDALAHYAGALQQRVVSAPQLQRLLADYFGVPVQLQSFAGRWFPVEAANQSRLGLGAVTLGQDALVGERLWQRDLRVRLTLGPLSRAQQARFLPGGPGAVALQELLTLATGLSLEYEVHLCLRARDVQPARLGGDADTPAQLGWNTYLLSQPSPVDRTEAAYDIHAA</sequence>
<gene>
    <name evidence="1" type="primary">tssG</name>
    <name evidence="1" type="ORF">F7Q92_00405</name>
</gene>
<dbReference type="EMBL" id="VZPB01000001">
    <property type="protein sequence ID" value="KAB0585394.1"/>
    <property type="molecule type" value="Genomic_DNA"/>
</dbReference>
<dbReference type="NCBIfam" id="TIGR03347">
    <property type="entry name" value="VI_chp_1"/>
    <property type="match status" value="1"/>
</dbReference>
<dbReference type="AlphaFoldDB" id="A0A643FKZ7"/>
<evidence type="ECO:0000313" key="2">
    <source>
        <dbReference type="Proteomes" id="UP000430120"/>
    </source>
</evidence>
<name>A0A643FKZ7_IDEDE</name>
<dbReference type="PANTHER" id="PTHR35564:SF4">
    <property type="entry name" value="CYTOPLASMIC PROTEIN"/>
    <property type="match status" value="1"/>
</dbReference>
<proteinExistence type="predicted"/>
<comment type="caution">
    <text evidence="1">The sequence shown here is derived from an EMBL/GenBank/DDBJ whole genome shotgun (WGS) entry which is preliminary data.</text>
</comment>
<evidence type="ECO:0000313" key="1">
    <source>
        <dbReference type="EMBL" id="KAB0585394.1"/>
    </source>
</evidence>
<accession>A0A643FKZ7</accession>
<dbReference type="RefSeq" id="WP_151121968.1">
    <property type="nucleotide sequence ID" value="NZ_CP088081.1"/>
</dbReference>
<dbReference type="Proteomes" id="UP000430120">
    <property type="component" value="Unassembled WGS sequence"/>
</dbReference>
<dbReference type="PANTHER" id="PTHR35564">
    <property type="match status" value="1"/>
</dbReference>
<keyword evidence="2" id="KW-1185">Reference proteome</keyword>
<dbReference type="OrthoDB" id="1523296at2"/>
<organism evidence="1 2">
    <name type="scientific">Ideonella dechloratans</name>
    <dbReference type="NCBI Taxonomy" id="36863"/>
    <lineage>
        <taxon>Bacteria</taxon>
        <taxon>Pseudomonadati</taxon>
        <taxon>Pseudomonadota</taxon>
        <taxon>Betaproteobacteria</taxon>
        <taxon>Burkholderiales</taxon>
        <taxon>Sphaerotilaceae</taxon>
        <taxon>Ideonella</taxon>
    </lineage>
</organism>